<sequence length="689" mass="76969">MAEITESTVILGEDSSLDAAGDQPVRSSDGANNRTPEELVAKAIAPVKKEFLRPPPSRTQSDAAAEPKKDNSAQSGLVKEKKSKRQLKRERRQDKKSALNLCPVISKTGNVDSCPYKDNCRFSHDVEAFQAEKPADLEGECPFLGSKEPCPYGLACRFSGTHQERPHNVNTTCSLQKSSEINGLNKDVQKLLWKNKMPFPKSDAQLKKLGLTGPNKALKNMLEGEKGDLPLNNSNANGSNCGVTHDSTNGFDHPLEVSIEENGSDDLVTDEIRPLKKAKNEVEEKHSAIHEGFMTSTEQLEQVYTEKGALSDHTMMETDISLKLHPREKKLIDFRDKLYLAPLTTVGNLPFRRVCKFLGADITCGEMAMGTNLLQGQASEWALLRRHSSEDIFGVQICGAYPDTVARTVELIDRECSVDFIDINMGCPIDIVVNKGAGSALLMKPMRMKSVVEASSSTVEIPITIKVRTGYFEGKNRIDSLIADMGKWGASALTIHGRSRQQRYSKLADWDYVYQCASRAPDTLQVVGNGDIFSYLDWNKHKSDCPELSTCMIARGALIKPWIFTEIKEQRHWDISSGERLNILKDYVRFGLQHWGSDRKGVETTRHFLLEWLSYTYRYVPVGLLDVIPQKLNWRPPSYYGRDDLETLMASDSAADWVRISEMLLGKVPDGFTFAPKHKSNAYDRAENG</sequence>
<dbReference type="GO" id="GO:0003723">
    <property type="term" value="F:RNA binding"/>
    <property type="evidence" value="ECO:0007669"/>
    <property type="project" value="TreeGrafter"/>
</dbReference>
<dbReference type="GO" id="GO:0006397">
    <property type="term" value="P:mRNA processing"/>
    <property type="evidence" value="ECO:0007669"/>
    <property type="project" value="UniProtKB-KW"/>
</dbReference>
<comment type="similarity">
    <text evidence="20">Belongs to the dus family. Dus3 subfamily.</text>
</comment>
<evidence type="ECO:0000256" key="5">
    <source>
        <dbReference type="ARBA" id="ARBA00022664"/>
    </source>
</evidence>
<comment type="cofactor">
    <cofactor evidence="1 20">
        <name>FMN</name>
        <dbReference type="ChEBI" id="CHEBI:58210"/>
    </cofactor>
</comment>
<dbReference type="FunFam" id="3.20.20.70:FF:000067">
    <property type="entry name" value="tRNA-dihydrouridine(47) synthase [NAD(P)(+)]"/>
    <property type="match status" value="1"/>
</dbReference>
<keyword evidence="11" id="KW-0521">NADP</keyword>
<dbReference type="PANTHER" id="PTHR45846">
    <property type="entry name" value="TRNA-DIHYDROURIDINE(47) SYNTHASE [NAD(P)(+)]-LIKE"/>
    <property type="match status" value="1"/>
</dbReference>
<accession>A0AAN7RP88</accession>
<reference evidence="23 24" key="1">
    <citation type="journal article" date="2023" name="Hortic Res">
        <title>Pangenome of water caltrop reveals structural variations and asymmetric subgenome divergence after allopolyploidization.</title>
        <authorList>
            <person name="Zhang X."/>
            <person name="Chen Y."/>
            <person name="Wang L."/>
            <person name="Yuan Y."/>
            <person name="Fang M."/>
            <person name="Shi L."/>
            <person name="Lu R."/>
            <person name="Comes H.P."/>
            <person name="Ma Y."/>
            <person name="Chen Y."/>
            <person name="Huang G."/>
            <person name="Zhou Y."/>
            <person name="Zheng Z."/>
            <person name="Qiu Y."/>
        </authorList>
    </citation>
    <scope>NUCLEOTIDE SEQUENCE [LARGE SCALE GENOMIC DNA]</scope>
    <source>
        <strain evidence="23">F231</strain>
    </source>
</reference>
<feature type="compositionally biased region" description="Polar residues" evidence="21">
    <location>
        <begin position="25"/>
        <end position="34"/>
    </location>
</feature>
<evidence type="ECO:0000256" key="17">
    <source>
        <dbReference type="ARBA" id="ARBA00049447"/>
    </source>
</evidence>
<comment type="catalytic activity">
    <reaction evidence="17">
        <text>a 5,6-dihydrouridine in mRNA + NADP(+) = a uridine in mRNA + NADPH + H(+)</text>
        <dbReference type="Rhea" id="RHEA:69855"/>
        <dbReference type="Rhea" id="RHEA-COMP:14658"/>
        <dbReference type="Rhea" id="RHEA-COMP:17789"/>
        <dbReference type="ChEBI" id="CHEBI:15378"/>
        <dbReference type="ChEBI" id="CHEBI:57783"/>
        <dbReference type="ChEBI" id="CHEBI:58349"/>
        <dbReference type="ChEBI" id="CHEBI:65315"/>
        <dbReference type="ChEBI" id="CHEBI:74443"/>
    </reaction>
    <physiologicalReaction direction="right-to-left" evidence="17">
        <dbReference type="Rhea" id="RHEA:69857"/>
    </physiologicalReaction>
</comment>
<evidence type="ECO:0000256" key="10">
    <source>
        <dbReference type="ARBA" id="ARBA00022833"/>
    </source>
</evidence>
<evidence type="ECO:0000256" key="18">
    <source>
        <dbReference type="ARBA" id="ARBA00049513"/>
    </source>
</evidence>
<comment type="catalytic activity">
    <reaction evidence="15">
        <text>5,6-dihydrouridine(47) in tRNA + NAD(+) = uridine(47) in tRNA + NADH + H(+)</text>
        <dbReference type="Rhea" id="RHEA:53364"/>
        <dbReference type="Rhea" id="RHEA-COMP:13539"/>
        <dbReference type="Rhea" id="RHEA-COMP:13540"/>
        <dbReference type="ChEBI" id="CHEBI:15378"/>
        <dbReference type="ChEBI" id="CHEBI:57540"/>
        <dbReference type="ChEBI" id="CHEBI:57945"/>
        <dbReference type="ChEBI" id="CHEBI:65315"/>
        <dbReference type="ChEBI" id="CHEBI:74443"/>
        <dbReference type="EC" id="1.3.1.89"/>
    </reaction>
    <physiologicalReaction direction="right-to-left" evidence="15">
        <dbReference type="Rhea" id="RHEA:53366"/>
    </physiologicalReaction>
</comment>
<dbReference type="InterPro" id="IPR013785">
    <property type="entry name" value="Aldolase_TIM"/>
</dbReference>
<evidence type="ECO:0000256" key="12">
    <source>
        <dbReference type="ARBA" id="ARBA00023002"/>
    </source>
</evidence>
<protein>
    <recommendedName>
        <fullName evidence="2 20">tRNA-dihydrouridine(47) synthase [NAD(P)(+)]</fullName>
        <ecNumber evidence="20">1.3.1.-</ecNumber>
    </recommendedName>
    <alternativeName>
        <fullName evidence="20">tRNA-dihydrouridine synthase 3</fullName>
    </alternativeName>
</protein>
<evidence type="ECO:0000256" key="9">
    <source>
        <dbReference type="ARBA" id="ARBA00022771"/>
    </source>
</evidence>
<comment type="function">
    <text evidence="14">Catalyzes the synthesis of dihydrouridine, a modified base found in the D-loop of most tRNAs. Specifically modifies U47 in cytoplasmic tRNAs. Catalyzes the synthesis of dihydrouridine in some mRNAs, thereby affecting their translation.</text>
</comment>
<gene>
    <name evidence="23" type="ORF">SAY86_004898</name>
</gene>
<comment type="caution">
    <text evidence="23">The sequence shown here is derived from an EMBL/GenBank/DDBJ whole genome shotgun (WGS) entry which is preliminary data.</text>
</comment>
<evidence type="ECO:0000256" key="7">
    <source>
        <dbReference type="ARBA" id="ARBA00022723"/>
    </source>
</evidence>
<evidence type="ECO:0000256" key="3">
    <source>
        <dbReference type="ARBA" id="ARBA00022630"/>
    </source>
</evidence>
<dbReference type="CDD" id="cd02801">
    <property type="entry name" value="DUS_like_FMN"/>
    <property type="match status" value="1"/>
</dbReference>
<evidence type="ECO:0000256" key="2">
    <source>
        <dbReference type="ARBA" id="ARBA00012376"/>
    </source>
</evidence>
<organism evidence="23 24">
    <name type="scientific">Trapa natans</name>
    <name type="common">Water chestnut</name>
    <dbReference type="NCBI Taxonomy" id="22666"/>
    <lineage>
        <taxon>Eukaryota</taxon>
        <taxon>Viridiplantae</taxon>
        <taxon>Streptophyta</taxon>
        <taxon>Embryophyta</taxon>
        <taxon>Tracheophyta</taxon>
        <taxon>Spermatophyta</taxon>
        <taxon>Magnoliopsida</taxon>
        <taxon>eudicotyledons</taxon>
        <taxon>Gunneridae</taxon>
        <taxon>Pentapetalae</taxon>
        <taxon>rosids</taxon>
        <taxon>malvids</taxon>
        <taxon>Myrtales</taxon>
        <taxon>Lythraceae</taxon>
        <taxon>Trapa</taxon>
    </lineage>
</organism>
<keyword evidence="6 20" id="KW-0819">tRNA processing</keyword>
<dbReference type="Pfam" id="PF25585">
    <property type="entry name" value="zf-CCCH_DUS3L"/>
    <property type="match status" value="1"/>
</dbReference>
<evidence type="ECO:0000256" key="6">
    <source>
        <dbReference type="ARBA" id="ARBA00022694"/>
    </source>
</evidence>
<comment type="catalytic activity">
    <reaction evidence="16">
        <text>a 5,6-dihydrouridine in mRNA + NAD(+) = a uridine in mRNA + NADH + H(+)</text>
        <dbReference type="Rhea" id="RHEA:69851"/>
        <dbReference type="Rhea" id="RHEA-COMP:14658"/>
        <dbReference type="Rhea" id="RHEA-COMP:17789"/>
        <dbReference type="ChEBI" id="CHEBI:15378"/>
        <dbReference type="ChEBI" id="CHEBI:57540"/>
        <dbReference type="ChEBI" id="CHEBI:57945"/>
        <dbReference type="ChEBI" id="CHEBI:65315"/>
        <dbReference type="ChEBI" id="CHEBI:74443"/>
    </reaction>
    <physiologicalReaction direction="right-to-left" evidence="16">
        <dbReference type="Rhea" id="RHEA:69853"/>
    </physiologicalReaction>
</comment>
<evidence type="ECO:0000256" key="1">
    <source>
        <dbReference type="ARBA" id="ARBA00001917"/>
    </source>
</evidence>
<evidence type="ECO:0000259" key="22">
    <source>
        <dbReference type="PROSITE" id="PS50103"/>
    </source>
</evidence>
<evidence type="ECO:0000313" key="24">
    <source>
        <dbReference type="Proteomes" id="UP001346149"/>
    </source>
</evidence>
<keyword evidence="24" id="KW-1185">Reference proteome</keyword>
<feature type="compositionally biased region" description="Basic residues" evidence="21">
    <location>
        <begin position="81"/>
        <end position="90"/>
    </location>
</feature>
<name>A0AAN7RP88_TRANT</name>
<feature type="domain" description="C3H1-type" evidence="22">
    <location>
        <begin position="96"/>
        <end position="127"/>
    </location>
</feature>
<evidence type="ECO:0000256" key="4">
    <source>
        <dbReference type="ARBA" id="ARBA00022643"/>
    </source>
</evidence>
<dbReference type="InterPro" id="IPR000571">
    <property type="entry name" value="Znf_CCCH"/>
</dbReference>
<keyword evidence="10 19" id="KW-0862">Zinc</keyword>
<keyword evidence="7 19" id="KW-0479">Metal-binding</keyword>
<dbReference type="EC" id="1.3.1.-" evidence="20"/>
<keyword evidence="12 20" id="KW-0560">Oxidoreductase</keyword>
<evidence type="ECO:0000256" key="15">
    <source>
        <dbReference type="ARBA" id="ARBA00048266"/>
    </source>
</evidence>
<evidence type="ECO:0000256" key="13">
    <source>
        <dbReference type="ARBA" id="ARBA00023027"/>
    </source>
</evidence>
<proteinExistence type="inferred from homology"/>
<evidence type="ECO:0000256" key="20">
    <source>
        <dbReference type="RuleBase" id="RU291113"/>
    </source>
</evidence>
<dbReference type="Pfam" id="PF01207">
    <property type="entry name" value="Dus"/>
    <property type="match status" value="1"/>
</dbReference>
<keyword evidence="9 19" id="KW-0863">Zinc-finger</keyword>
<dbReference type="GO" id="GO:0102265">
    <property type="term" value="F:tRNA-dihydrouridine47 synthase activity"/>
    <property type="evidence" value="ECO:0007669"/>
    <property type="project" value="UniProtKB-EC"/>
</dbReference>
<dbReference type="GO" id="GO:0050660">
    <property type="term" value="F:flavin adenine dinucleotide binding"/>
    <property type="evidence" value="ECO:0007669"/>
    <property type="project" value="UniProtKB-UniRule"/>
</dbReference>
<feature type="region of interest" description="Disordered" evidence="21">
    <location>
        <begin position="1"/>
        <end position="95"/>
    </location>
</feature>
<feature type="zinc finger region" description="C3H1-type" evidence="19">
    <location>
        <begin position="96"/>
        <end position="127"/>
    </location>
</feature>
<dbReference type="AlphaFoldDB" id="A0AAN7RP88"/>
<dbReference type="SUPFAM" id="SSF51395">
    <property type="entry name" value="FMN-linked oxidoreductases"/>
    <property type="match status" value="1"/>
</dbReference>
<dbReference type="InterPro" id="IPR035587">
    <property type="entry name" value="DUS-like_FMN-bd"/>
</dbReference>
<dbReference type="PANTHER" id="PTHR45846:SF1">
    <property type="entry name" value="TRNA-DIHYDROURIDINE(47) SYNTHASE [NAD(P)(+)]-LIKE"/>
    <property type="match status" value="1"/>
</dbReference>
<keyword evidence="8" id="KW-0677">Repeat</keyword>
<dbReference type="PROSITE" id="PS01136">
    <property type="entry name" value="UPF0034"/>
    <property type="match status" value="1"/>
</dbReference>
<keyword evidence="5" id="KW-0507">mRNA processing</keyword>
<evidence type="ECO:0000256" key="16">
    <source>
        <dbReference type="ARBA" id="ARBA00048342"/>
    </source>
</evidence>
<evidence type="ECO:0000256" key="11">
    <source>
        <dbReference type="ARBA" id="ARBA00022857"/>
    </source>
</evidence>
<dbReference type="PROSITE" id="PS50103">
    <property type="entry name" value="ZF_C3H1"/>
    <property type="match status" value="1"/>
</dbReference>
<evidence type="ECO:0000256" key="21">
    <source>
        <dbReference type="SAM" id="MobiDB-lite"/>
    </source>
</evidence>
<evidence type="ECO:0000313" key="23">
    <source>
        <dbReference type="EMBL" id="KAK4805081.1"/>
    </source>
</evidence>
<evidence type="ECO:0000256" key="14">
    <source>
        <dbReference type="ARBA" id="ARBA00045934"/>
    </source>
</evidence>
<comment type="catalytic activity">
    <reaction evidence="18">
        <text>5,6-dihydrouridine(47) in tRNA + NADP(+) = uridine(47) in tRNA + NADPH + H(+)</text>
        <dbReference type="Rhea" id="RHEA:53360"/>
        <dbReference type="Rhea" id="RHEA-COMP:13539"/>
        <dbReference type="Rhea" id="RHEA-COMP:13540"/>
        <dbReference type="ChEBI" id="CHEBI:15378"/>
        <dbReference type="ChEBI" id="CHEBI:57783"/>
        <dbReference type="ChEBI" id="CHEBI:58349"/>
        <dbReference type="ChEBI" id="CHEBI:65315"/>
        <dbReference type="ChEBI" id="CHEBI:74443"/>
        <dbReference type="EC" id="1.3.1.89"/>
    </reaction>
    <physiologicalReaction direction="right-to-left" evidence="18">
        <dbReference type="Rhea" id="RHEA:53362"/>
    </physiologicalReaction>
</comment>
<dbReference type="Proteomes" id="UP001346149">
    <property type="component" value="Unassembled WGS sequence"/>
</dbReference>
<evidence type="ECO:0000256" key="8">
    <source>
        <dbReference type="ARBA" id="ARBA00022737"/>
    </source>
</evidence>
<keyword evidence="13" id="KW-0520">NAD</keyword>
<dbReference type="EMBL" id="JAXQNO010000001">
    <property type="protein sequence ID" value="KAK4805081.1"/>
    <property type="molecule type" value="Genomic_DNA"/>
</dbReference>
<keyword evidence="3 20" id="KW-0285">Flavoprotein</keyword>
<evidence type="ECO:0000256" key="19">
    <source>
        <dbReference type="PROSITE-ProRule" id="PRU00723"/>
    </source>
</evidence>
<dbReference type="InterPro" id="IPR018517">
    <property type="entry name" value="tRNA_hU_synthase_CS"/>
</dbReference>
<dbReference type="Gene3D" id="3.20.20.70">
    <property type="entry name" value="Aldolase class I"/>
    <property type="match status" value="1"/>
</dbReference>
<dbReference type="GO" id="GO:0008270">
    <property type="term" value="F:zinc ion binding"/>
    <property type="evidence" value="ECO:0007669"/>
    <property type="project" value="UniProtKB-KW"/>
</dbReference>
<keyword evidence="4 20" id="KW-0288">FMN</keyword>